<keyword evidence="7 10" id="KW-0443">Lipid metabolism</keyword>
<evidence type="ECO:0000259" key="11">
    <source>
        <dbReference type="Pfam" id="PF03015"/>
    </source>
</evidence>
<keyword evidence="8" id="KW-0472">Membrane</keyword>
<dbReference type="Proteomes" id="UP001152759">
    <property type="component" value="Chromosome 2"/>
</dbReference>
<evidence type="ECO:0000256" key="5">
    <source>
        <dbReference type="ARBA" id="ARBA00022857"/>
    </source>
</evidence>
<evidence type="ECO:0000256" key="3">
    <source>
        <dbReference type="ARBA" id="ARBA00022516"/>
    </source>
</evidence>
<evidence type="ECO:0000256" key="6">
    <source>
        <dbReference type="ARBA" id="ARBA00022989"/>
    </source>
</evidence>
<feature type="domain" description="Thioester reductase (TE)" evidence="12">
    <location>
        <begin position="24"/>
        <end position="293"/>
    </location>
</feature>
<dbReference type="SUPFAM" id="SSF51735">
    <property type="entry name" value="NAD(P)-binding Rossmann-fold domains"/>
    <property type="match status" value="1"/>
</dbReference>
<dbReference type="GO" id="GO:0080019">
    <property type="term" value="F:alcohol-forming very long-chain fatty acyl-CoA reductase activity"/>
    <property type="evidence" value="ECO:0007669"/>
    <property type="project" value="InterPro"/>
</dbReference>
<keyword evidence="6" id="KW-1133">Transmembrane helix</keyword>
<dbReference type="AlphaFoldDB" id="A0A9P0EZ30"/>
<comment type="function">
    <text evidence="10">Catalyzes the reduction of fatty acyl-CoA to fatty alcohols.</text>
</comment>
<dbReference type="CDD" id="cd05236">
    <property type="entry name" value="FAR-N_SDR_e"/>
    <property type="match status" value="1"/>
</dbReference>
<keyword evidence="14" id="KW-1185">Reference proteome</keyword>
<evidence type="ECO:0000256" key="4">
    <source>
        <dbReference type="ARBA" id="ARBA00022692"/>
    </source>
</evidence>
<evidence type="ECO:0000313" key="14">
    <source>
        <dbReference type="Proteomes" id="UP001152759"/>
    </source>
</evidence>
<gene>
    <name evidence="13" type="ORF">BEMITA_LOCUS4320</name>
</gene>
<keyword evidence="4" id="KW-0812">Transmembrane</keyword>
<keyword evidence="10" id="KW-0560">Oxidoreductase</keyword>
<dbReference type="InterPro" id="IPR013120">
    <property type="entry name" value="FAR_NAD-bd"/>
</dbReference>
<comment type="catalytic activity">
    <reaction evidence="9 10">
        <text>a long-chain fatty acyl-CoA + 2 NADPH + 2 H(+) = a long-chain primary fatty alcohol + 2 NADP(+) + CoA</text>
        <dbReference type="Rhea" id="RHEA:52716"/>
        <dbReference type="ChEBI" id="CHEBI:15378"/>
        <dbReference type="ChEBI" id="CHEBI:57287"/>
        <dbReference type="ChEBI" id="CHEBI:57783"/>
        <dbReference type="ChEBI" id="CHEBI:58349"/>
        <dbReference type="ChEBI" id="CHEBI:77396"/>
        <dbReference type="ChEBI" id="CHEBI:83139"/>
        <dbReference type="EC" id="1.2.1.84"/>
    </reaction>
</comment>
<dbReference type="EC" id="1.2.1.84" evidence="10"/>
<reference evidence="13" key="1">
    <citation type="submission" date="2021-12" db="EMBL/GenBank/DDBJ databases">
        <authorList>
            <person name="King R."/>
        </authorList>
    </citation>
    <scope>NUCLEOTIDE SEQUENCE</scope>
</reference>
<feature type="domain" description="Fatty acyl-CoA reductase C-terminal" evidence="11">
    <location>
        <begin position="367"/>
        <end position="451"/>
    </location>
</feature>
<evidence type="ECO:0000256" key="2">
    <source>
        <dbReference type="ARBA" id="ARBA00005928"/>
    </source>
</evidence>
<dbReference type="CDD" id="cd09071">
    <property type="entry name" value="FAR_C"/>
    <property type="match status" value="1"/>
</dbReference>
<evidence type="ECO:0000259" key="12">
    <source>
        <dbReference type="Pfam" id="PF07993"/>
    </source>
</evidence>
<dbReference type="PANTHER" id="PTHR11011">
    <property type="entry name" value="MALE STERILITY PROTEIN 2-RELATED"/>
    <property type="match status" value="1"/>
</dbReference>
<dbReference type="Gene3D" id="3.40.50.720">
    <property type="entry name" value="NAD(P)-binding Rossmann-like Domain"/>
    <property type="match status" value="1"/>
</dbReference>
<name>A0A9P0EZ30_BEMTA</name>
<dbReference type="InterPro" id="IPR033640">
    <property type="entry name" value="FAR_C"/>
</dbReference>
<dbReference type="EMBL" id="OU963863">
    <property type="protein sequence ID" value="CAH0385056.1"/>
    <property type="molecule type" value="Genomic_DNA"/>
</dbReference>
<keyword evidence="3 10" id="KW-0444">Lipid biosynthesis</keyword>
<evidence type="ECO:0000256" key="10">
    <source>
        <dbReference type="RuleBase" id="RU363097"/>
    </source>
</evidence>
<dbReference type="PANTHER" id="PTHR11011:SF116">
    <property type="entry name" value="FATTY ACYL-COA REDUCTASE CG5065-RELATED"/>
    <property type="match status" value="1"/>
</dbReference>
<dbReference type="InterPro" id="IPR026055">
    <property type="entry name" value="FAR"/>
</dbReference>
<dbReference type="Pfam" id="PF03015">
    <property type="entry name" value="Sterile"/>
    <property type="match status" value="1"/>
</dbReference>
<dbReference type="Pfam" id="PF07993">
    <property type="entry name" value="NAD_binding_4"/>
    <property type="match status" value="1"/>
</dbReference>
<dbReference type="GO" id="GO:0035336">
    <property type="term" value="P:long-chain fatty-acyl-CoA metabolic process"/>
    <property type="evidence" value="ECO:0007669"/>
    <property type="project" value="TreeGrafter"/>
</dbReference>
<dbReference type="GO" id="GO:0005777">
    <property type="term" value="C:peroxisome"/>
    <property type="evidence" value="ECO:0007669"/>
    <property type="project" value="TreeGrafter"/>
</dbReference>
<evidence type="ECO:0000256" key="1">
    <source>
        <dbReference type="ARBA" id="ARBA00004141"/>
    </source>
</evidence>
<dbReference type="InterPro" id="IPR036291">
    <property type="entry name" value="NAD(P)-bd_dom_sf"/>
</dbReference>
<protein>
    <recommendedName>
        <fullName evidence="10">Fatty acyl-CoA reductase</fullName>
        <ecNumber evidence="10">1.2.1.84</ecNumber>
    </recommendedName>
</protein>
<dbReference type="GO" id="GO:0016020">
    <property type="term" value="C:membrane"/>
    <property type="evidence" value="ECO:0007669"/>
    <property type="project" value="UniProtKB-SubCell"/>
</dbReference>
<comment type="similarity">
    <text evidence="2 10">Belongs to the fatty acyl-CoA reductase family.</text>
</comment>
<sequence length="456" mass="51764">MASQSESCEKSVIQEFYKGKNVLITGATGFMGKVLVEKLVRSCPETRISLILRPKNGQSIDQRLDRFKAHKVFDRVREENLESHLLNIDALEGDLLEPELGLNKQDKERLAKTHIVFHCAASVEFNQPLREAVLRNAGAILEFMKIAKKMTNLKAFVHVSTAYSNANIFKIDEIVYKNKLDYKTLLSVVKNDSSQTLGAVESKVIEELPNTYVFSKALGEQVIADHEQILPVTIFRPSIVTAAIAEPVPGWVDVMNGITWMMVGGATGVVRVLPVDSDKKANFIPVDTSINAMIACAWDVSRSIERGFGRKLVYNCAVDRTSEASYGDVMHSAEEYYNFPFLETFWYPNGMFIKNKTLCFFYSIFVHLIPALLADAVALSLKKEPRLLAIQRKIYFGVTVFEYFLRHEWKFNNQNLHCLWDELGAADKQLFNFDLNQLVDFRTYLRIWISGDESTS</sequence>
<proteinExistence type="inferred from homology"/>
<evidence type="ECO:0000313" key="13">
    <source>
        <dbReference type="EMBL" id="CAH0385056.1"/>
    </source>
</evidence>
<dbReference type="GO" id="GO:0102965">
    <property type="term" value="F:alcohol-forming long-chain fatty acyl-CoA reductase activity"/>
    <property type="evidence" value="ECO:0007669"/>
    <property type="project" value="UniProtKB-EC"/>
</dbReference>
<organism evidence="13 14">
    <name type="scientific">Bemisia tabaci</name>
    <name type="common">Sweetpotato whitefly</name>
    <name type="synonym">Aleurodes tabaci</name>
    <dbReference type="NCBI Taxonomy" id="7038"/>
    <lineage>
        <taxon>Eukaryota</taxon>
        <taxon>Metazoa</taxon>
        <taxon>Ecdysozoa</taxon>
        <taxon>Arthropoda</taxon>
        <taxon>Hexapoda</taxon>
        <taxon>Insecta</taxon>
        <taxon>Pterygota</taxon>
        <taxon>Neoptera</taxon>
        <taxon>Paraneoptera</taxon>
        <taxon>Hemiptera</taxon>
        <taxon>Sternorrhyncha</taxon>
        <taxon>Aleyrodoidea</taxon>
        <taxon>Aleyrodidae</taxon>
        <taxon>Aleyrodinae</taxon>
        <taxon>Bemisia</taxon>
    </lineage>
</organism>
<accession>A0A9P0EZ30</accession>
<evidence type="ECO:0000256" key="7">
    <source>
        <dbReference type="ARBA" id="ARBA00023098"/>
    </source>
</evidence>
<comment type="subcellular location">
    <subcellularLocation>
        <location evidence="1">Membrane</location>
        <topology evidence="1">Multi-pass membrane protein</topology>
    </subcellularLocation>
</comment>
<evidence type="ECO:0000256" key="8">
    <source>
        <dbReference type="ARBA" id="ARBA00023136"/>
    </source>
</evidence>
<dbReference type="FunFam" id="3.40.50.720:FF:000143">
    <property type="entry name" value="Fatty acyl-CoA reductase"/>
    <property type="match status" value="1"/>
</dbReference>
<keyword evidence="5 10" id="KW-0521">NADP</keyword>
<evidence type="ECO:0000256" key="9">
    <source>
        <dbReference type="ARBA" id="ARBA00052530"/>
    </source>
</evidence>